<dbReference type="AlphaFoldDB" id="A0A0C3G7N7"/>
<evidence type="ECO:0000256" key="1">
    <source>
        <dbReference type="ARBA" id="ARBA00022574"/>
    </source>
</evidence>
<dbReference type="Proteomes" id="UP000054166">
    <property type="component" value="Unassembled WGS sequence"/>
</dbReference>
<dbReference type="EMBL" id="KN832981">
    <property type="protein sequence ID" value="KIM86661.1"/>
    <property type="molecule type" value="Genomic_DNA"/>
</dbReference>
<evidence type="ECO:0000256" key="2">
    <source>
        <dbReference type="ARBA" id="ARBA00022737"/>
    </source>
</evidence>
<evidence type="ECO:0000313" key="5">
    <source>
        <dbReference type="Proteomes" id="UP000054166"/>
    </source>
</evidence>
<reference evidence="5" key="2">
    <citation type="submission" date="2015-01" db="EMBL/GenBank/DDBJ databases">
        <title>Evolutionary Origins and Diversification of the Mycorrhizal Mutualists.</title>
        <authorList>
            <consortium name="DOE Joint Genome Institute"/>
            <consortium name="Mycorrhizal Genomics Consortium"/>
            <person name="Kohler A."/>
            <person name="Kuo A."/>
            <person name="Nagy L.G."/>
            <person name="Floudas D."/>
            <person name="Copeland A."/>
            <person name="Barry K.W."/>
            <person name="Cichocki N."/>
            <person name="Veneault-Fourrey C."/>
            <person name="LaButti K."/>
            <person name="Lindquist E.A."/>
            <person name="Lipzen A."/>
            <person name="Lundell T."/>
            <person name="Morin E."/>
            <person name="Murat C."/>
            <person name="Riley R."/>
            <person name="Ohm R."/>
            <person name="Sun H."/>
            <person name="Tunlid A."/>
            <person name="Henrissat B."/>
            <person name="Grigoriev I.V."/>
            <person name="Hibbett D.S."/>
            <person name="Martin F."/>
        </authorList>
    </citation>
    <scope>NUCLEOTIDE SEQUENCE [LARGE SCALE GENOMIC DNA]</scope>
    <source>
        <strain evidence="5">F 1598</strain>
    </source>
</reference>
<dbReference type="InterPro" id="IPR001680">
    <property type="entry name" value="WD40_rpt"/>
</dbReference>
<accession>A0A0C3G7N7</accession>
<keyword evidence="2" id="KW-0677">Repeat</keyword>
<dbReference type="PANTHER" id="PTHR19848">
    <property type="entry name" value="WD40 REPEAT PROTEIN"/>
    <property type="match status" value="1"/>
</dbReference>
<dbReference type="PANTHER" id="PTHR19848:SF8">
    <property type="entry name" value="F-BOX AND WD REPEAT DOMAIN CONTAINING 7"/>
    <property type="match status" value="1"/>
</dbReference>
<organism evidence="4 5">
    <name type="scientific">Piloderma croceum (strain F 1598)</name>
    <dbReference type="NCBI Taxonomy" id="765440"/>
    <lineage>
        <taxon>Eukaryota</taxon>
        <taxon>Fungi</taxon>
        <taxon>Dikarya</taxon>
        <taxon>Basidiomycota</taxon>
        <taxon>Agaricomycotina</taxon>
        <taxon>Agaricomycetes</taxon>
        <taxon>Agaricomycetidae</taxon>
        <taxon>Atheliales</taxon>
        <taxon>Atheliaceae</taxon>
        <taxon>Piloderma</taxon>
    </lineage>
</organism>
<dbReference type="PROSITE" id="PS50294">
    <property type="entry name" value="WD_REPEATS_REGION"/>
    <property type="match status" value="2"/>
</dbReference>
<feature type="repeat" description="WD" evidence="3">
    <location>
        <begin position="426"/>
        <end position="458"/>
    </location>
</feature>
<dbReference type="InterPro" id="IPR019775">
    <property type="entry name" value="WD40_repeat_CS"/>
</dbReference>
<dbReference type="SUPFAM" id="SSF50978">
    <property type="entry name" value="WD40 repeat-like"/>
    <property type="match status" value="1"/>
</dbReference>
<reference evidence="4 5" key="1">
    <citation type="submission" date="2014-04" db="EMBL/GenBank/DDBJ databases">
        <authorList>
            <consortium name="DOE Joint Genome Institute"/>
            <person name="Kuo A."/>
            <person name="Tarkka M."/>
            <person name="Buscot F."/>
            <person name="Kohler A."/>
            <person name="Nagy L.G."/>
            <person name="Floudas D."/>
            <person name="Copeland A."/>
            <person name="Barry K.W."/>
            <person name="Cichocki N."/>
            <person name="Veneault-Fourrey C."/>
            <person name="LaButti K."/>
            <person name="Lindquist E.A."/>
            <person name="Lipzen A."/>
            <person name="Lundell T."/>
            <person name="Morin E."/>
            <person name="Murat C."/>
            <person name="Sun H."/>
            <person name="Tunlid A."/>
            <person name="Henrissat B."/>
            <person name="Grigoriev I.V."/>
            <person name="Hibbett D.S."/>
            <person name="Martin F."/>
            <person name="Nordberg H.P."/>
            <person name="Cantor M.N."/>
            <person name="Hua S.X."/>
        </authorList>
    </citation>
    <scope>NUCLEOTIDE SEQUENCE [LARGE SCALE GENOMIC DNA]</scope>
    <source>
        <strain evidence="4 5">F 1598</strain>
    </source>
</reference>
<evidence type="ECO:0000256" key="3">
    <source>
        <dbReference type="PROSITE-ProRule" id="PRU00221"/>
    </source>
</evidence>
<dbReference type="InterPro" id="IPR015943">
    <property type="entry name" value="WD40/YVTN_repeat-like_dom_sf"/>
</dbReference>
<evidence type="ECO:0000313" key="4">
    <source>
        <dbReference type="EMBL" id="KIM86661.1"/>
    </source>
</evidence>
<keyword evidence="1 3" id="KW-0853">WD repeat</keyword>
<sequence length="484" mass="54585">MAEIVAKNKLLDLSNGWPHDRIYALIQRASGLFIWASTACKFIDAYDPEQQLSILLQTKDMSNAESALDRLYITALESAGEWTDTSFSTDFRAIMGAVLVAKNPLTVAALNELLTFNQPLIHAISKLGCVLYANPIIHILHPSFADFLSNRARCKYDMWFIDLASHNFCFTVHCLDHLDGFLRYNMCSLKLSQTVHVEGASLPEGVSYACIFWVEHVCIIKDATSIAEKLETFLFKHLLHWFEAMAILKRSRDTIGILRHLHDWHMTVWPNNFHLQDLINDACRFAQNFIRIIEHHPLQVYASALPFTPINTTLYHHFHKISQNPQIVMGADTSWSNLLLTFSNIEMCHHLSFSHDGKQVLSGTMNGTFYIHDTTTGVEICTLQGHNKLIPSVSFCPNGSHIVSGSHDQTIRVWDIMTGKEIYALTDGHTDSVNSVAYCPKGQKIVSASKDCTILVWNPISQTIILHLQGNHQFNYAAFSPDGT</sequence>
<name>A0A0C3G7N7_PILCF</name>
<dbReference type="HOGENOM" id="CLU_000288_57_19_1"/>
<dbReference type="Pfam" id="PF00400">
    <property type="entry name" value="WD40"/>
    <property type="match status" value="3"/>
</dbReference>
<proteinExistence type="predicted"/>
<dbReference type="OrthoDB" id="538223at2759"/>
<feature type="repeat" description="WD" evidence="3">
    <location>
        <begin position="383"/>
        <end position="424"/>
    </location>
</feature>
<protein>
    <submittedName>
        <fullName evidence="4">Uncharacterized protein</fullName>
    </submittedName>
</protein>
<dbReference type="SMART" id="SM00320">
    <property type="entry name" value="WD40"/>
    <property type="match status" value="3"/>
</dbReference>
<dbReference type="PROSITE" id="PS00678">
    <property type="entry name" value="WD_REPEATS_1"/>
    <property type="match status" value="1"/>
</dbReference>
<dbReference type="PROSITE" id="PS50082">
    <property type="entry name" value="WD_REPEATS_2"/>
    <property type="match status" value="2"/>
</dbReference>
<dbReference type="STRING" id="765440.A0A0C3G7N7"/>
<keyword evidence="5" id="KW-1185">Reference proteome</keyword>
<dbReference type="Gene3D" id="2.130.10.10">
    <property type="entry name" value="YVTN repeat-like/Quinoprotein amine dehydrogenase"/>
    <property type="match status" value="1"/>
</dbReference>
<dbReference type="InParanoid" id="A0A0C3G7N7"/>
<gene>
    <name evidence="4" type="ORF">PILCRDRAFT_64660</name>
</gene>
<dbReference type="InterPro" id="IPR036322">
    <property type="entry name" value="WD40_repeat_dom_sf"/>
</dbReference>